<keyword evidence="7" id="KW-1185">Reference proteome</keyword>
<dbReference type="PANTHER" id="PTHR11017">
    <property type="entry name" value="LEUCINE-RICH REPEAT-CONTAINING PROTEIN"/>
    <property type="match status" value="1"/>
</dbReference>
<dbReference type="Proteomes" id="UP001634007">
    <property type="component" value="Unassembled WGS sequence"/>
</dbReference>
<dbReference type="GO" id="GO:0051707">
    <property type="term" value="P:response to other organism"/>
    <property type="evidence" value="ECO:0007669"/>
    <property type="project" value="UniProtKB-ARBA"/>
</dbReference>
<dbReference type="InterPro" id="IPR002182">
    <property type="entry name" value="NB-ARC"/>
</dbReference>
<comment type="caution">
    <text evidence="6">The sequence shown here is derived from an EMBL/GenBank/DDBJ whole genome shotgun (WGS) entry which is preliminary data.</text>
</comment>
<evidence type="ECO:0000259" key="5">
    <source>
        <dbReference type="Pfam" id="PF23598"/>
    </source>
</evidence>
<reference evidence="6 7" key="1">
    <citation type="submission" date="2024-11" db="EMBL/GenBank/DDBJ databases">
        <title>Chromosome-level genome assembly of Eucalyptus globulus Labill. provides insights into its genome evolution.</title>
        <authorList>
            <person name="Li X."/>
        </authorList>
    </citation>
    <scope>NUCLEOTIDE SEQUENCE [LARGE SCALE GENOMIC DNA]</scope>
    <source>
        <strain evidence="6">CL2024</strain>
        <tissue evidence="6">Fresh tender leaves</tissue>
    </source>
</reference>
<keyword evidence="2" id="KW-0677">Repeat</keyword>
<evidence type="ECO:0000256" key="2">
    <source>
        <dbReference type="ARBA" id="ARBA00022737"/>
    </source>
</evidence>
<dbReference type="InterPro" id="IPR042197">
    <property type="entry name" value="Apaf_helical"/>
</dbReference>
<evidence type="ECO:0000313" key="7">
    <source>
        <dbReference type="Proteomes" id="UP001634007"/>
    </source>
</evidence>
<gene>
    <name evidence="6" type="ORF">ACJRO7_031224</name>
</gene>
<evidence type="ECO:0000313" key="6">
    <source>
        <dbReference type="EMBL" id="KAL3726300.1"/>
    </source>
</evidence>
<dbReference type="GO" id="GO:0006952">
    <property type="term" value="P:defense response"/>
    <property type="evidence" value="ECO:0007669"/>
    <property type="project" value="UniProtKB-KW"/>
</dbReference>
<feature type="non-terminal residue" evidence="6">
    <location>
        <position position="935"/>
    </location>
</feature>
<dbReference type="Pfam" id="PF00931">
    <property type="entry name" value="NB-ARC"/>
    <property type="match status" value="1"/>
</dbReference>
<dbReference type="InterPro" id="IPR027417">
    <property type="entry name" value="P-loop_NTPase"/>
</dbReference>
<keyword evidence="1" id="KW-0433">Leucine-rich repeat</keyword>
<dbReference type="AlphaFoldDB" id="A0ABD3JS09"/>
<dbReference type="InterPro" id="IPR003591">
    <property type="entry name" value="Leu-rich_rpt_typical-subtyp"/>
</dbReference>
<sequence length="935" mass="106672">ELLKVDSVDDVHFVIIYGMGGIGKTTLASVIFNRFRSKFDYCSFLNDVNDVQDLPQHQRLLHMQKKLLSDTLDSTSADGIHDTNEGIDRISKGLHDKKVLVVVDNVNKKEQLDKLAGSYSWFGFGSRIIVTLRDRRSILNWTRLENDKQTQPSSYIEYPIKEMPIERAIQLFSKHAFRRDTPPEDWCNFSFEVVSHIGRLPLTLGVVGSLFANTVKSKWDETLKDLKQVPCKEVRETLMISVNKLDAREKQIFLDIAYVRALTLAIPHDLTPEDIAYLPKLRFLRGDNINFVGDFKNRLHNLRWLSLRSWPFDFLATNLHNSRWLLATNLHLVNLVVLDLSLSTITHEWGGWRHIEMAKKLKVLNLSWCSFLTKMPNISEFGKLEKLILKGCLNLHTIDSSIGKVKLLNTLDILGCESLKGLPKEIGSLEHLSEIIIPYIMDPIQFQLLETLGNLKSLMKLTVRCNIDQLPHSIGRLNLTHLDLGECYKLLKLPNSIGQLESLVKLDLNSCSDLHELPNSIGKLKKLKYLILSECKNPCELPNSIGKLESLVKLDLDFSGISVLPDSIGGLKKLEHLLLFECNNLNKLPDSIGELESLVEFKLNFSRISILPNSIGMLKNLKHLFLSKCKNLYELPDFIWELDSSIELDLQFSSVKLDFKLLEISTLLKPIRMFTSFTHLSLSGCKNLYELPDSIGQMKRLKVLNVAYTKIRTIPKALGGVETLEELDASFCLHLKDDLKDEWETLSLTCLRILKLYRSPISIIPRNINDFSSLQTLKMASHRLSPLPELPSSLKCLVVEAAEFPVLPELSSLVHLHHLEVRKEQCMTFRMPNEVTSPWKDVHSINRLPLSLSTLKLHTIPQLPDFSDFQSLSVLSITECLMPRMPDLLRLKRLQELRLSDFPKLAEIPGLGELESLMFLHIFMCNVIELLPNLS</sequence>
<dbReference type="Gene3D" id="3.40.50.300">
    <property type="entry name" value="P-loop containing nucleotide triphosphate hydrolases"/>
    <property type="match status" value="1"/>
</dbReference>
<evidence type="ECO:0000259" key="4">
    <source>
        <dbReference type="Pfam" id="PF00931"/>
    </source>
</evidence>
<dbReference type="SMART" id="SM00369">
    <property type="entry name" value="LRR_TYP"/>
    <property type="match status" value="5"/>
</dbReference>
<dbReference type="SUPFAM" id="SSF52058">
    <property type="entry name" value="L domain-like"/>
    <property type="match status" value="3"/>
</dbReference>
<dbReference type="InterPro" id="IPR055414">
    <property type="entry name" value="LRR_R13L4/SHOC2-like"/>
</dbReference>
<dbReference type="InterPro" id="IPR044974">
    <property type="entry name" value="Disease_R_plants"/>
</dbReference>
<proteinExistence type="predicted"/>
<dbReference type="SUPFAM" id="SSF52540">
    <property type="entry name" value="P-loop containing nucleoside triphosphate hydrolases"/>
    <property type="match status" value="1"/>
</dbReference>
<dbReference type="PANTHER" id="PTHR11017:SF570">
    <property type="entry name" value="DISEASE RESISTANCE PROTEIN (TIR-NBS CLASS)-RELATED"/>
    <property type="match status" value="1"/>
</dbReference>
<accession>A0ABD3JS09</accession>
<protein>
    <recommendedName>
        <fullName evidence="8">NB-ARC domain-containing protein</fullName>
    </recommendedName>
</protein>
<dbReference type="EMBL" id="JBJKBG010000008">
    <property type="protein sequence ID" value="KAL3726300.1"/>
    <property type="molecule type" value="Genomic_DNA"/>
</dbReference>
<dbReference type="PRINTS" id="PR00364">
    <property type="entry name" value="DISEASERSIST"/>
</dbReference>
<feature type="non-terminal residue" evidence="6">
    <location>
        <position position="1"/>
    </location>
</feature>
<feature type="domain" description="NB-ARC" evidence="4">
    <location>
        <begin position="8"/>
        <end position="136"/>
    </location>
</feature>
<evidence type="ECO:0008006" key="8">
    <source>
        <dbReference type="Google" id="ProtNLM"/>
    </source>
</evidence>
<dbReference type="Gene3D" id="1.10.8.430">
    <property type="entry name" value="Helical domain of apoptotic protease-activating factors"/>
    <property type="match status" value="1"/>
</dbReference>
<feature type="domain" description="Disease resistance R13L4/SHOC-2-like LRR" evidence="5">
    <location>
        <begin position="506"/>
        <end position="602"/>
    </location>
</feature>
<evidence type="ECO:0000256" key="1">
    <source>
        <dbReference type="ARBA" id="ARBA00022614"/>
    </source>
</evidence>
<keyword evidence="3" id="KW-0611">Plant defense</keyword>
<dbReference type="Gene3D" id="3.80.10.10">
    <property type="entry name" value="Ribonuclease Inhibitor"/>
    <property type="match status" value="5"/>
</dbReference>
<name>A0ABD3JS09_EUCGL</name>
<evidence type="ECO:0000256" key="3">
    <source>
        <dbReference type="ARBA" id="ARBA00022821"/>
    </source>
</evidence>
<dbReference type="Pfam" id="PF23598">
    <property type="entry name" value="LRR_14"/>
    <property type="match status" value="1"/>
</dbReference>
<dbReference type="InterPro" id="IPR032675">
    <property type="entry name" value="LRR_dom_sf"/>
</dbReference>
<organism evidence="6 7">
    <name type="scientific">Eucalyptus globulus</name>
    <name type="common">Tasmanian blue gum</name>
    <dbReference type="NCBI Taxonomy" id="34317"/>
    <lineage>
        <taxon>Eukaryota</taxon>
        <taxon>Viridiplantae</taxon>
        <taxon>Streptophyta</taxon>
        <taxon>Embryophyta</taxon>
        <taxon>Tracheophyta</taxon>
        <taxon>Spermatophyta</taxon>
        <taxon>Magnoliopsida</taxon>
        <taxon>eudicotyledons</taxon>
        <taxon>Gunneridae</taxon>
        <taxon>Pentapetalae</taxon>
        <taxon>rosids</taxon>
        <taxon>malvids</taxon>
        <taxon>Myrtales</taxon>
        <taxon>Myrtaceae</taxon>
        <taxon>Myrtoideae</taxon>
        <taxon>Eucalypteae</taxon>
        <taxon>Eucalyptus</taxon>
    </lineage>
</organism>